<evidence type="ECO:0000313" key="2">
    <source>
        <dbReference type="Proteomes" id="UP000639772"/>
    </source>
</evidence>
<organism evidence="1 2">
    <name type="scientific">Vanilla planifolia</name>
    <name type="common">Vanilla</name>
    <dbReference type="NCBI Taxonomy" id="51239"/>
    <lineage>
        <taxon>Eukaryota</taxon>
        <taxon>Viridiplantae</taxon>
        <taxon>Streptophyta</taxon>
        <taxon>Embryophyta</taxon>
        <taxon>Tracheophyta</taxon>
        <taxon>Spermatophyta</taxon>
        <taxon>Magnoliopsida</taxon>
        <taxon>Liliopsida</taxon>
        <taxon>Asparagales</taxon>
        <taxon>Orchidaceae</taxon>
        <taxon>Vanilloideae</taxon>
        <taxon>Vanilleae</taxon>
        <taxon>Vanilla</taxon>
    </lineage>
</organism>
<comment type="caution">
    <text evidence="1">The sequence shown here is derived from an EMBL/GenBank/DDBJ whole genome shotgun (WGS) entry which is preliminary data.</text>
</comment>
<dbReference type="EMBL" id="JADCNM010000012">
    <property type="protein sequence ID" value="KAG0459302.1"/>
    <property type="molecule type" value="Genomic_DNA"/>
</dbReference>
<proteinExistence type="predicted"/>
<reference evidence="1 2" key="1">
    <citation type="journal article" date="2020" name="Nat. Food">
        <title>A phased Vanilla planifolia genome enables genetic improvement of flavour and production.</title>
        <authorList>
            <person name="Hasing T."/>
            <person name="Tang H."/>
            <person name="Brym M."/>
            <person name="Khazi F."/>
            <person name="Huang T."/>
            <person name="Chambers A.H."/>
        </authorList>
    </citation>
    <scope>NUCLEOTIDE SEQUENCE [LARGE SCALE GENOMIC DNA]</scope>
    <source>
        <tissue evidence="1">Leaf</tissue>
    </source>
</reference>
<dbReference type="Gene3D" id="1.10.230.10">
    <property type="entry name" value="Cytochrome P450-Terp, domain 2"/>
    <property type="match status" value="1"/>
</dbReference>
<evidence type="ECO:0000313" key="1">
    <source>
        <dbReference type="EMBL" id="KAG0459302.1"/>
    </source>
</evidence>
<dbReference type="OrthoDB" id="1726246at2759"/>
<dbReference type="AlphaFoldDB" id="A0A835PXF9"/>
<dbReference type="Proteomes" id="UP000639772">
    <property type="component" value="Chromosome 12"/>
</dbReference>
<accession>A0A835PXF9</accession>
<dbReference type="InterPro" id="IPR016143">
    <property type="entry name" value="Citrate_synth-like_sm_a-sub"/>
</dbReference>
<name>A0A835PXF9_VANPL</name>
<protein>
    <submittedName>
        <fullName evidence="1">Uncharacterized protein</fullName>
    </submittedName>
</protein>
<sequence length="71" mass="8155">MTRLYLDLAMEYYVKQIQDTHAKGEFALKHLPDDPLFKLVSKLYEVVPPILTELGKVKTPGPMLMPTAVFY</sequence>
<gene>
    <name evidence="1" type="ORF">HPP92_022430</name>
</gene>